<feature type="domain" description="G-protein coupled receptors family 1 profile" evidence="12">
    <location>
        <begin position="34"/>
        <end position="329"/>
    </location>
</feature>
<keyword evidence="14" id="KW-1185">Reference proteome</keyword>
<evidence type="ECO:0000256" key="10">
    <source>
        <dbReference type="SAM" id="MobiDB-lite"/>
    </source>
</evidence>
<name>A0A8J9VE51_9NEOP</name>
<feature type="transmembrane region" description="Helical" evidence="11">
    <location>
        <begin position="220"/>
        <end position="245"/>
    </location>
</feature>
<keyword evidence="9" id="KW-0807">Transducer</keyword>
<dbReference type="PANTHER" id="PTHR24229:SF40">
    <property type="entry name" value="ALLATOSTATIN C RECEPTOR 1-RELATED"/>
    <property type="match status" value="1"/>
</dbReference>
<feature type="transmembrane region" description="Helical" evidence="11">
    <location>
        <begin position="92"/>
        <end position="114"/>
    </location>
</feature>
<evidence type="ECO:0000256" key="2">
    <source>
        <dbReference type="ARBA" id="ARBA00010663"/>
    </source>
</evidence>
<dbReference type="Pfam" id="PF00001">
    <property type="entry name" value="7tm_1"/>
    <property type="match status" value="1"/>
</dbReference>
<dbReference type="GO" id="GO:0042923">
    <property type="term" value="F:neuropeptide binding"/>
    <property type="evidence" value="ECO:0007669"/>
    <property type="project" value="TreeGrafter"/>
</dbReference>
<evidence type="ECO:0000256" key="8">
    <source>
        <dbReference type="ARBA" id="ARBA00023170"/>
    </source>
</evidence>
<dbReference type="GO" id="GO:0005886">
    <property type="term" value="C:plasma membrane"/>
    <property type="evidence" value="ECO:0007669"/>
    <property type="project" value="UniProtKB-SubCell"/>
</dbReference>
<dbReference type="Proteomes" id="UP000838878">
    <property type="component" value="Chromosome 4"/>
</dbReference>
<keyword evidence="3" id="KW-1003">Cell membrane</keyword>
<evidence type="ECO:0000313" key="14">
    <source>
        <dbReference type="Proteomes" id="UP000838878"/>
    </source>
</evidence>
<organism evidence="13 14">
    <name type="scientific">Brenthis ino</name>
    <name type="common">lesser marbled fritillary</name>
    <dbReference type="NCBI Taxonomy" id="405034"/>
    <lineage>
        <taxon>Eukaryota</taxon>
        <taxon>Metazoa</taxon>
        <taxon>Ecdysozoa</taxon>
        <taxon>Arthropoda</taxon>
        <taxon>Hexapoda</taxon>
        <taxon>Insecta</taxon>
        <taxon>Pterygota</taxon>
        <taxon>Neoptera</taxon>
        <taxon>Endopterygota</taxon>
        <taxon>Lepidoptera</taxon>
        <taxon>Glossata</taxon>
        <taxon>Ditrysia</taxon>
        <taxon>Papilionoidea</taxon>
        <taxon>Nymphalidae</taxon>
        <taxon>Heliconiinae</taxon>
        <taxon>Argynnini</taxon>
        <taxon>Brenthis</taxon>
    </lineage>
</organism>
<proteinExistence type="inferred from homology"/>
<evidence type="ECO:0000313" key="13">
    <source>
        <dbReference type="EMBL" id="CAH0724745.1"/>
    </source>
</evidence>
<keyword evidence="4 11" id="KW-0812">Transmembrane</keyword>
<keyword evidence="8" id="KW-0675">Receptor</keyword>
<dbReference type="InterPro" id="IPR000276">
    <property type="entry name" value="GPCR_Rhodpsn"/>
</dbReference>
<dbReference type="CDD" id="cd00637">
    <property type="entry name" value="7tm_classA_rhodopsin-like"/>
    <property type="match status" value="1"/>
</dbReference>
<reference evidence="13" key="1">
    <citation type="submission" date="2021-12" db="EMBL/GenBank/DDBJ databases">
        <authorList>
            <person name="Martin H S."/>
        </authorList>
    </citation>
    <scope>NUCLEOTIDE SEQUENCE</scope>
</reference>
<dbReference type="PROSITE" id="PS50262">
    <property type="entry name" value="G_PROTEIN_RECEP_F1_2"/>
    <property type="match status" value="1"/>
</dbReference>
<evidence type="ECO:0000256" key="4">
    <source>
        <dbReference type="ARBA" id="ARBA00022692"/>
    </source>
</evidence>
<feature type="transmembrane region" description="Helical" evidence="11">
    <location>
        <begin position="266"/>
        <end position="287"/>
    </location>
</feature>
<comment type="subcellular location">
    <subcellularLocation>
        <location evidence="1">Cell membrane</location>
        <topology evidence="1">Multi-pass membrane protein</topology>
    </subcellularLocation>
</comment>
<accession>A0A8J9VE51</accession>
<gene>
    <name evidence="13" type="ORF">BINO364_LOCUS10414</name>
</gene>
<keyword evidence="6" id="KW-0297">G-protein coupled receptor</keyword>
<dbReference type="InterPro" id="IPR017452">
    <property type="entry name" value="GPCR_Rhodpsn_7TM"/>
</dbReference>
<evidence type="ECO:0000256" key="11">
    <source>
        <dbReference type="SAM" id="Phobius"/>
    </source>
</evidence>
<sequence>MRSPTADAMIALAPEPLFPPLILAIYIAGVAGAGALANCALLAALLKRSRNGLFLIIIQLAVADFILLGTSIGPELWSNNARTWIFGRPACIAYRGLIIFTSTASLYLSITIALHTLSTANLEQKATILRTRRSDGDDDEEIRSSRHSLVASSDTSTPPRTMNVDYRLVDTKVPIAPPSIFVWVLAVSLSIPEFALATTVRHEHDIIACTLVDSSHRINMHTMIALFNLFLPALILTSAGALIVCQLKSKKLSKLEGSETVSALKLSLCLILVYLVFCAPRSIFYIYGLYSLQDVNKIDIAYENDTILMINLVFSAMYLAAALLRPILCISLLPRLRKVFSFGFKNADEV</sequence>
<evidence type="ECO:0000256" key="1">
    <source>
        <dbReference type="ARBA" id="ARBA00004651"/>
    </source>
</evidence>
<comment type="similarity">
    <text evidence="2">Belongs to the G-protein coupled receptor 1 family.</text>
</comment>
<dbReference type="AlphaFoldDB" id="A0A8J9VE51"/>
<evidence type="ECO:0000256" key="7">
    <source>
        <dbReference type="ARBA" id="ARBA00023136"/>
    </source>
</evidence>
<feature type="non-terminal residue" evidence="13">
    <location>
        <position position="350"/>
    </location>
</feature>
<dbReference type="Gene3D" id="1.20.1070.10">
    <property type="entry name" value="Rhodopsin 7-helix transmembrane proteins"/>
    <property type="match status" value="2"/>
</dbReference>
<dbReference type="SUPFAM" id="SSF81321">
    <property type="entry name" value="Family A G protein-coupled receptor-like"/>
    <property type="match status" value="2"/>
</dbReference>
<dbReference type="OrthoDB" id="6760977at2759"/>
<dbReference type="PANTHER" id="PTHR24229">
    <property type="entry name" value="NEUROPEPTIDES RECEPTOR"/>
    <property type="match status" value="1"/>
</dbReference>
<dbReference type="GO" id="GO:0004930">
    <property type="term" value="F:G protein-coupled receptor activity"/>
    <property type="evidence" value="ECO:0007669"/>
    <property type="project" value="UniProtKB-KW"/>
</dbReference>
<dbReference type="EMBL" id="OV170224">
    <property type="protein sequence ID" value="CAH0724745.1"/>
    <property type="molecule type" value="Genomic_DNA"/>
</dbReference>
<evidence type="ECO:0000256" key="3">
    <source>
        <dbReference type="ARBA" id="ARBA00022475"/>
    </source>
</evidence>
<feature type="transmembrane region" description="Helical" evidence="11">
    <location>
        <begin position="20"/>
        <end position="46"/>
    </location>
</feature>
<keyword evidence="5 11" id="KW-1133">Transmembrane helix</keyword>
<protein>
    <recommendedName>
        <fullName evidence="12">G-protein coupled receptors family 1 profile domain-containing protein</fullName>
    </recommendedName>
</protein>
<feature type="transmembrane region" description="Helical" evidence="11">
    <location>
        <begin position="53"/>
        <end position="72"/>
    </location>
</feature>
<evidence type="ECO:0000259" key="12">
    <source>
        <dbReference type="PROSITE" id="PS50262"/>
    </source>
</evidence>
<evidence type="ECO:0000256" key="5">
    <source>
        <dbReference type="ARBA" id="ARBA00022989"/>
    </source>
</evidence>
<dbReference type="GO" id="GO:0007218">
    <property type="term" value="P:neuropeptide signaling pathway"/>
    <property type="evidence" value="ECO:0007669"/>
    <property type="project" value="TreeGrafter"/>
</dbReference>
<feature type="transmembrane region" description="Helical" evidence="11">
    <location>
        <begin position="307"/>
        <end position="328"/>
    </location>
</feature>
<feature type="region of interest" description="Disordered" evidence="10">
    <location>
        <begin position="133"/>
        <end position="158"/>
    </location>
</feature>
<evidence type="ECO:0000256" key="9">
    <source>
        <dbReference type="ARBA" id="ARBA00023224"/>
    </source>
</evidence>
<feature type="transmembrane region" description="Helical" evidence="11">
    <location>
        <begin position="180"/>
        <end position="200"/>
    </location>
</feature>
<keyword evidence="7 11" id="KW-0472">Membrane</keyword>
<dbReference type="GO" id="GO:0043005">
    <property type="term" value="C:neuron projection"/>
    <property type="evidence" value="ECO:0007669"/>
    <property type="project" value="TreeGrafter"/>
</dbReference>
<evidence type="ECO:0000256" key="6">
    <source>
        <dbReference type="ARBA" id="ARBA00023040"/>
    </source>
</evidence>